<feature type="region of interest" description="Disordered" evidence="1">
    <location>
        <begin position="214"/>
        <end position="261"/>
    </location>
</feature>
<protein>
    <submittedName>
        <fullName evidence="2">Uncharacterized protein</fullName>
    </submittedName>
</protein>
<dbReference type="AlphaFoldDB" id="A0AAD2FFB5"/>
<feature type="compositionally biased region" description="Basic residues" evidence="1">
    <location>
        <begin position="376"/>
        <end position="390"/>
    </location>
</feature>
<feature type="compositionally biased region" description="Polar residues" evidence="1">
    <location>
        <begin position="214"/>
        <end position="226"/>
    </location>
</feature>
<keyword evidence="3" id="KW-1185">Reference proteome</keyword>
<comment type="caution">
    <text evidence="2">The sequence shown here is derived from an EMBL/GenBank/DDBJ whole genome shotgun (WGS) entry which is preliminary data.</text>
</comment>
<sequence length="430" mass="47494">MNRPAFLSTLPFLYELSSSNWPPLISEDMGKTRRQILFRDHYLSLEPLTLDSEGTLGPAYFVALAQNNNELFDAAMCKVEMVLFTTPKKTPFQVPRNTPAKSPGRALEMEFKESIAFLLIDDRIYQMDLGKIKNVELKALEAAGRNNKNQPPCLLMHYPHCAFRIFSLVGNDTDQYAILNTGKNEILSVINGDMYCPFPTKDSDLTSAISPMLVGTSSTTTNSEPGQQELALQHETARPSSEDTTNSRKNSGSKASSEMAVVDTTVEQCNAKTKKCRACLTTAREDLQSLRRLLKSPPPPPPPPQSSDTSSSTQSMQEIRTTASSLLTSVAENVGASFGCTQDEVVTAARGLDQEMDSYQSQLDTLLKTIWPANKRPKKRARGHAGKKRNVPPLPQDVQDASIDHVEMLLAKHKQALRSKYALAMLPTRG</sequence>
<dbReference type="Proteomes" id="UP001295423">
    <property type="component" value="Unassembled WGS sequence"/>
</dbReference>
<evidence type="ECO:0000313" key="3">
    <source>
        <dbReference type="Proteomes" id="UP001295423"/>
    </source>
</evidence>
<proteinExistence type="predicted"/>
<feature type="compositionally biased region" description="Low complexity" evidence="1">
    <location>
        <begin position="306"/>
        <end position="315"/>
    </location>
</feature>
<feature type="region of interest" description="Disordered" evidence="1">
    <location>
        <begin position="376"/>
        <end position="397"/>
    </location>
</feature>
<name>A0AAD2FFB5_9STRA</name>
<feature type="compositionally biased region" description="Polar residues" evidence="1">
    <location>
        <begin position="242"/>
        <end position="256"/>
    </location>
</feature>
<feature type="region of interest" description="Disordered" evidence="1">
    <location>
        <begin position="292"/>
        <end position="319"/>
    </location>
</feature>
<dbReference type="EMBL" id="CAKOGP040000001">
    <property type="protein sequence ID" value="CAJ1905627.1"/>
    <property type="molecule type" value="Genomic_DNA"/>
</dbReference>
<organism evidence="2 3">
    <name type="scientific">Cylindrotheca closterium</name>
    <dbReference type="NCBI Taxonomy" id="2856"/>
    <lineage>
        <taxon>Eukaryota</taxon>
        <taxon>Sar</taxon>
        <taxon>Stramenopiles</taxon>
        <taxon>Ochrophyta</taxon>
        <taxon>Bacillariophyta</taxon>
        <taxon>Bacillariophyceae</taxon>
        <taxon>Bacillariophycidae</taxon>
        <taxon>Bacillariales</taxon>
        <taxon>Bacillariaceae</taxon>
        <taxon>Cylindrotheca</taxon>
    </lineage>
</organism>
<reference evidence="2" key="1">
    <citation type="submission" date="2023-08" db="EMBL/GenBank/DDBJ databases">
        <authorList>
            <person name="Audoor S."/>
            <person name="Bilcke G."/>
        </authorList>
    </citation>
    <scope>NUCLEOTIDE SEQUENCE</scope>
</reference>
<gene>
    <name evidence="2" type="ORF">CYCCA115_LOCUS435</name>
</gene>
<feature type="compositionally biased region" description="Pro residues" evidence="1">
    <location>
        <begin position="296"/>
        <end position="305"/>
    </location>
</feature>
<accession>A0AAD2FFB5</accession>
<evidence type="ECO:0000313" key="2">
    <source>
        <dbReference type="EMBL" id="CAJ1905627.1"/>
    </source>
</evidence>
<evidence type="ECO:0000256" key="1">
    <source>
        <dbReference type="SAM" id="MobiDB-lite"/>
    </source>
</evidence>